<accession>A0A1J4JEY3</accession>
<evidence type="ECO:0000313" key="5">
    <source>
        <dbReference type="Proteomes" id="UP000179807"/>
    </source>
</evidence>
<dbReference type="GeneID" id="94846507"/>
<organism evidence="4 5">
    <name type="scientific">Tritrichomonas foetus</name>
    <dbReference type="NCBI Taxonomy" id="1144522"/>
    <lineage>
        <taxon>Eukaryota</taxon>
        <taxon>Metamonada</taxon>
        <taxon>Parabasalia</taxon>
        <taxon>Tritrichomonadida</taxon>
        <taxon>Tritrichomonadidae</taxon>
        <taxon>Tritrichomonas</taxon>
    </lineage>
</organism>
<sequence>MISFLFSLFLSLNITGENWFDLTKNSEGPPIFIFSFAEWCPHCNEIVPSWKALREKYESNEDVIIASLDCSDNNFVCFNLNIRSMPTFIFQYQGKSRIIHPQRTIPGFVNVAEKLISIYQLEKKIFGKIFSDENNLPAFICRMEETEEMLDIVTENGLTLNTNFFFNSNVSFLDNDQCCVFFDKTEKRTMKDYVLFTDFVRENKIGFFSKKWTIESLFSIRRLFAIPLSAEFEKKLLNSEDNKNDIILKHEDEIAWGSFESPGFEKIQQIIKIDESINKSNSILIVNGRNERKICYFFLENVESETIIVEFLDLSSSKGEFKWNEVKMKGVKGNNKINLSSETEFAISGIIGLVVISVVLGFLVTKIVKKRFSHKNK</sequence>
<dbReference type="EMBL" id="MLAK01001219">
    <property type="protein sequence ID" value="OHS95820.1"/>
    <property type="molecule type" value="Genomic_DNA"/>
</dbReference>
<protein>
    <recommendedName>
        <fullName evidence="3">Thioredoxin domain-containing protein</fullName>
    </recommendedName>
</protein>
<dbReference type="PANTHER" id="PTHR45672">
    <property type="entry name" value="PROTEIN DISULFIDE-ISOMERASE C17H9.14C-RELATED"/>
    <property type="match status" value="1"/>
</dbReference>
<dbReference type="GO" id="GO:0003756">
    <property type="term" value="F:protein disulfide isomerase activity"/>
    <property type="evidence" value="ECO:0007669"/>
    <property type="project" value="TreeGrafter"/>
</dbReference>
<dbReference type="GO" id="GO:0006457">
    <property type="term" value="P:protein folding"/>
    <property type="evidence" value="ECO:0007669"/>
    <property type="project" value="TreeGrafter"/>
</dbReference>
<dbReference type="RefSeq" id="XP_068348957.1">
    <property type="nucleotide sequence ID" value="XM_068511803.1"/>
</dbReference>
<reference evidence="4" key="1">
    <citation type="submission" date="2016-10" db="EMBL/GenBank/DDBJ databases">
        <authorList>
            <person name="Benchimol M."/>
            <person name="Almeida L.G."/>
            <person name="Vasconcelos A.T."/>
            <person name="Perreira-Neves A."/>
            <person name="Rosa I.A."/>
            <person name="Tasca T."/>
            <person name="Bogo M.R."/>
            <person name="de Souza W."/>
        </authorList>
    </citation>
    <scope>NUCLEOTIDE SEQUENCE [LARGE SCALE GENOMIC DNA]</scope>
    <source>
        <strain evidence="4">K</strain>
    </source>
</reference>
<dbReference type="InterPro" id="IPR051063">
    <property type="entry name" value="PDI"/>
</dbReference>
<gene>
    <name evidence="4" type="ORF">TRFO_38043</name>
</gene>
<dbReference type="InterPro" id="IPR036249">
    <property type="entry name" value="Thioredoxin-like_sf"/>
</dbReference>
<evidence type="ECO:0000259" key="3">
    <source>
        <dbReference type="PROSITE" id="PS51352"/>
    </source>
</evidence>
<feature type="chain" id="PRO_5012746382" description="Thioredoxin domain-containing protein" evidence="2">
    <location>
        <begin position="17"/>
        <end position="377"/>
    </location>
</feature>
<keyword evidence="5" id="KW-1185">Reference proteome</keyword>
<dbReference type="GO" id="GO:0005783">
    <property type="term" value="C:endoplasmic reticulum"/>
    <property type="evidence" value="ECO:0007669"/>
    <property type="project" value="TreeGrafter"/>
</dbReference>
<evidence type="ECO:0000256" key="1">
    <source>
        <dbReference type="SAM" id="Phobius"/>
    </source>
</evidence>
<dbReference type="OrthoDB" id="72053at2759"/>
<dbReference type="VEuPathDB" id="TrichDB:TRFO_38043"/>
<dbReference type="Proteomes" id="UP000179807">
    <property type="component" value="Unassembled WGS sequence"/>
</dbReference>
<dbReference type="AlphaFoldDB" id="A0A1J4JEY3"/>
<keyword evidence="1" id="KW-1133">Transmembrane helix</keyword>
<keyword evidence="2" id="KW-0732">Signal</keyword>
<dbReference type="PROSITE" id="PS51352">
    <property type="entry name" value="THIOREDOXIN_2"/>
    <property type="match status" value="1"/>
</dbReference>
<dbReference type="SUPFAM" id="SSF52833">
    <property type="entry name" value="Thioredoxin-like"/>
    <property type="match status" value="1"/>
</dbReference>
<feature type="transmembrane region" description="Helical" evidence="1">
    <location>
        <begin position="345"/>
        <end position="368"/>
    </location>
</feature>
<dbReference type="CDD" id="cd02961">
    <property type="entry name" value="PDI_a_family"/>
    <property type="match status" value="1"/>
</dbReference>
<dbReference type="Gene3D" id="3.40.30.10">
    <property type="entry name" value="Glutaredoxin"/>
    <property type="match status" value="1"/>
</dbReference>
<dbReference type="Pfam" id="PF00085">
    <property type="entry name" value="Thioredoxin"/>
    <property type="match status" value="1"/>
</dbReference>
<evidence type="ECO:0000256" key="2">
    <source>
        <dbReference type="SAM" id="SignalP"/>
    </source>
</evidence>
<dbReference type="InterPro" id="IPR013766">
    <property type="entry name" value="Thioredoxin_domain"/>
</dbReference>
<keyword evidence="1" id="KW-0812">Transmembrane</keyword>
<proteinExistence type="predicted"/>
<name>A0A1J4JEY3_9EUKA</name>
<evidence type="ECO:0000313" key="4">
    <source>
        <dbReference type="EMBL" id="OHS95820.1"/>
    </source>
</evidence>
<feature type="signal peptide" evidence="2">
    <location>
        <begin position="1"/>
        <end position="16"/>
    </location>
</feature>
<keyword evidence="1" id="KW-0472">Membrane</keyword>
<feature type="domain" description="Thioredoxin" evidence="3">
    <location>
        <begin position="1"/>
        <end position="123"/>
    </location>
</feature>
<comment type="caution">
    <text evidence="4">The sequence shown here is derived from an EMBL/GenBank/DDBJ whole genome shotgun (WGS) entry which is preliminary data.</text>
</comment>